<feature type="transmembrane region" description="Helical" evidence="6">
    <location>
        <begin position="95"/>
        <end position="120"/>
    </location>
</feature>
<evidence type="ECO:0000256" key="3">
    <source>
        <dbReference type="ARBA" id="ARBA00022692"/>
    </source>
</evidence>
<dbReference type="InterPro" id="IPR037185">
    <property type="entry name" value="EmrE-like"/>
</dbReference>
<organism evidence="8 9">
    <name type="scientific">Candidatus Kerfeldbacteria bacterium RIFOXYB2_FULL_38_14</name>
    <dbReference type="NCBI Taxonomy" id="1798547"/>
    <lineage>
        <taxon>Bacteria</taxon>
        <taxon>Candidatus Kerfeldiibacteriota</taxon>
    </lineage>
</organism>
<feature type="transmembrane region" description="Helical" evidence="6">
    <location>
        <begin position="127"/>
        <end position="144"/>
    </location>
</feature>
<evidence type="ECO:0000256" key="2">
    <source>
        <dbReference type="ARBA" id="ARBA00007362"/>
    </source>
</evidence>
<evidence type="ECO:0000256" key="1">
    <source>
        <dbReference type="ARBA" id="ARBA00004141"/>
    </source>
</evidence>
<dbReference type="PANTHER" id="PTHR32322">
    <property type="entry name" value="INNER MEMBRANE TRANSPORTER"/>
    <property type="match status" value="1"/>
</dbReference>
<dbReference type="PANTHER" id="PTHR32322:SF2">
    <property type="entry name" value="EAMA DOMAIN-CONTAINING PROTEIN"/>
    <property type="match status" value="1"/>
</dbReference>
<dbReference type="Proteomes" id="UP000176420">
    <property type="component" value="Unassembled WGS sequence"/>
</dbReference>
<evidence type="ECO:0000259" key="7">
    <source>
        <dbReference type="Pfam" id="PF00892"/>
    </source>
</evidence>
<feature type="domain" description="EamA" evidence="7">
    <location>
        <begin position="8"/>
        <end position="143"/>
    </location>
</feature>
<feature type="transmembrane region" description="Helical" evidence="6">
    <location>
        <begin position="156"/>
        <end position="177"/>
    </location>
</feature>
<dbReference type="InterPro" id="IPR000620">
    <property type="entry name" value="EamA_dom"/>
</dbReference>
<comment type="similarity">
    <text evidence="2">Belongs to the EamA transporter family.</text>
</comment>
<dbReference type="SUPFAM" id="SSF103481">
    <property type="entry name" value="Multidrug resistance efflux transporter EmrE"/>
    <property type="match status" value="2"/>
</dbReference>
<evidence type="ECO:0000313" key="8">
    <source>
        <dbReference type="EMBL" id="OGY88093.1"/>
    </source>
</evidence>
<dbReference type="GO" id="GO:0016020">
    <property type="term" value="C:membrane"/>
    <property type="evidence" value="ECO:0007669"/>
    <property type="project" value="UniProtKB-SubCell"/>
</dbReference>
<reference evidence="8 9" key="1">
    <citation type="journal article" date="2016" name="Nat. Commun.">
        <title>Thousands of microbial genomes shed light on interconnected biogeochemical processes in an aquifer system.</title>
        <authorList>
            <person name="Anantharaman K."/>
            <person name="Brown C.T."/>
            <person name="Hug L.A."/>
            <person name="Sharon I."/>
            <person name="Castelle C.J."/>
            <person name="Probst A.J."/>
            <person name="Thomas B.C."/>
            <person name="Singh A."/>
            <person name="Wilkins M.J."/>
            <person name="Karaoz U."/>
            <person name="Brodie E.L."/>
            <person name="Williams K.H."/>
            <person name="Hubbard S.S."/>
            <person name="Banfield J.F."/>
        </authorList>
    </citation>
    <scope>NUCLEOTIDE SEQUENCE [LARGE SCALE GENOMIC DNA]</scope>
</reference>
<feature type="transmembrane region" description="Helical" evidence="6">
    <location>
        <begin position="278"/>
        <end position="295"/>
    </location>
</feature>
<dbReference type="InterPro" id="IPR050638">
    <property type="entry name" value="AA-Vitamin_Transporters"/>
</dbReference>
<accession>A0A1G2BFU4</accession>
<dbReference type="Pfam" id="PF00892">
    <property type="entry name" value="EamA"/>
    <property type="match status" value="2"/>
</dbReference>
<feature type="transmembrane region" description="Helical" evidence="6">
    <location>
        <begin position="255"/>
        <end position="272"/>
    </location>
</feature>
<keyword evidence="4 6" id="KW-1133">Transmembrane helix</keyword>
<feature type="transmembrane region" description="Helical" evidence="6">
    <location>
        <begin position="222"/>
        <end position="243"/>
    </location>
</feature>
<feature type="transmembrane region" description="Helical" evidence="6">
    <location>
        <begin position="68"/>
        <end position="89"/>
    </location>
</feature>
<feature type="transmembrane region" description="Helical" evidence="6">
    <location>
        <begin position="189"/>
        <end position="210"/>
    </location>
</feature>
<evidence type="ECO:0000256" key="4">
    <source>
        <dbReference type="ARBA" id="ARBA00022989"/>
    </source>
</evidence>
<comment type="caution">
    <text evidence="8">The sequence shown here is derived from an EMBL/GenBank/DDBJ whole genome shotgun (WGS) entry which is preliminary data.</text>
</comment>
<keyword evidence="3 6" id="KW-0812">Transmembrane</keyword>
<proteinExistence type="inferred from homology"/>
<name>A0A1G2BFU4_9BACT</name>
<feature type="transmembrane region" description="Helical" evidence="6">
    <location>
        <begin position="36"/>
        <end position="56"/>
    </location>
</feature>
<evidence type="ECO:0000256" key="6">
    <source>
        <dbReference type="SAM" id="Phobius"/>
    </source>
</evidence>
<feature type="domain" description="EamA" evidence="7">
    <location>
        <begin position="159"/>
        <end position="295"/>
    </location>
</feature>
<comment type="subcellular location">
    <subcellularLocation>
        <location evidence="1">Membrane</location>
        <topology evidence="1">Multi-pass membrane protein</topology>
    </subcellularLocation>
</comment>
<dbReference type="AlphaFoldDB" id="A0A1G2BFU4"/>
<keyword evidence="5 6" id="KW-0472">Membrane</keyword>
<sequence length="305" mass="33493">MKKTIYVGSLAVVLAAVLWSLDGLLRRQLFSLPPTVVVFWEHIFGFVLLLPLILIFWKKFKKLNKKQWLAIIVVSLLSGALGTIFYTAALGKVQFMPFSVVVLLQQLQPLFAITAAAILLKEKIKPRFIFLALLALLSAYGVSFPDLRVNFATGQGTAIAALLALAAAAAWGFSTAFSKYSLKGTSPLLVTWLRFGFAPIFALLLMVLMNDVSSLTALTGEQWKYIAAITFSTGLVALLIYYFGLKRIPASRSTLLELAWPISSVISGYVLLKEALTVTQSLSAVILILVMLFIVRDAQKNNESI</sequence>
<gene>
    <name evidence="8" type="ORF">A2319_01535</name>
</gene>
<protein>
    <recommendedName>
        <fullName evidence="7">EamA domain-containing protein</fullName>
    </recommendedName>
</protein>
<evidence type="ECO:0000256" key="5">
    <source>
        <dbReference type="ARBA" id="ARBA00023136"/>
    </source>
</evidence>
<evidence type="ECO:0000313" key="9">
    <source>
        <dbReference type="Proteomes" id="UP000176420"/>
    </source>
</evidence>
<dbReference type="EMBL" id="MHKI01000004">
    <property type="protein sequence ID" value="OGY88093.1"/>
    <property type="molecule type" value="Genomic_DNA"/>
</dbReference>